<dbReference type="Proteomes" id="UP001256711">
    <property type="component" value="Unassembled WGS sequence"/>
</dbReference>
<dbReference type="InterPro" id="IPR000524">
    <property type="entry name" value="Tscrpt_reg_HTH_GntR"/>
</dbReference>
<dbReference type="InterPro" id="IPR011663">
    <property type="entry name" value="UTRA"/>
</dbReference>
<dbReference type="PRINTS" id="PR00035">
    <property type="entry name" value="HTHGNTR"/>
</dbReference>
<evidence type="ECO:0000259" key="4">
    <source>
        <dbReference type="PROSITE" id="PS50949"/>
    </source>
</evidence>
<evidence type="ECO:0000313" key="5">
    <source>
        <dbReference type="EMBL" id="MDT2810754.1"/>
    </source>
</evidence>
<comment type="caution">
    <text evidence="5">The sequence shown here is derived from an EMBL/GenBank/DDBJ whole genome shotgun (WGS) entry which is preliminary data.</text>
</comment>
<dbReference type="InterPro" id="IPR050679">
    <property type="entry name" value="Bact_HTH_transcr_reg"/>
</dbReference>
<dbReference type="Gene3D" id="1.10.10.10">
    <property type="entry name" value="Winged helix-like DNA-binding domain superfamily/Winged helix DNA-binding domain"/>
    <property type="match status" value="1"/>
</dbReference>
<dbReference type="PANTHER" id="PTHR44846">
    <property type="entry name" value="MANNOSYL-D-GLYCERATE TRANSPORT/METABOLISM SYSTEM REPRESSOR MNGR-RELATED"/>
    <property type="match status" value="1"/>
</dbReference>
<keyword evidence="2" id="KW-0238">DNA-binding</keyword>
<dbReference type="AlphaFoldDB" id="A0AAW8U0I2"/>
<evidence type="ECO:0000256" key="2">
    <source>
        <dbReference type="ARBA" id="ARBA00023125"/>
    </source>
</evidence>
<protein>
    <submittedName>
        <fullName evidence="5">GntR family transcriptional regulator</fullName>
    </submittedName>
</protein>
<dbReference type="EMBL" id="JARQBJ010000004">
    <property type="protein sequence ID" value="MDT2810754.1"/>
    <property type="molecule type" value="Genomic_DNA"/>
</dbReference>
<evidence type="ECO:0000313" key="6">
    <source>
        <dbReference type="Proteomes" id="UP001256711"/>
    </source>
</evidence>
<dbReference type="SMART" id="SM00345">
    <property type="entry name" value="HTH_GNTR"/>
    <property type="match status" value="1"/>
</dbReference>
<feature type="domain" description="HTH gntR-type" evidence="4">
    <location>
        <begin position="5"/>
        <end position="73"/>
    </location>
</feature>
<dbReference type="SUPFAM" id="SSF64288">
    <property type="entry name" value="Chorismate lyase-like"/>
    <property type="match status" value="1"/>
</dbReference>
<reference evidence="5" key="1">
    <citation type="submission" date="2023-03" db="EMBL/GenBank/DDBJ databases">
        <authorList>
            <person name="Shen W."/>
            <person name="Cai J."/>
        </authorList>
    </citation>
    <scope>NUCLEOTIDE SEQUENCE</scope>
    <source>
        <strain evidence="5">B226-2</strain>
    </source>
</reference>
<organism evidence="5 6">
    <name type="scientific">Enterococcus asini</name>
    <dbReference type="NCBI Taxonomy" id="57732"/>
    <lineage>
        <taxon>Bacteria</taxon>
        <taxon>Bacillati</taxon>
        <taxon>Bacillota</taxon>
        <taxon>Bacilli</taxon>
        <taxon>Lactobacillales</taxon>
        <taxon>Enterococcaceae</taxon>
        <taxon>Enterococcus</taxon>
    </lineage>
</organism>
<accession>A0AAW8U0I2</accession>
<dbReference type="GO" id="GO:0003700">
    <property type="term" value="F:DNA-binding transcription factor activity"/>
    <property type="evidence" value="ECO:0007669"/>
    <property type="project" value="InterPro"/>
</dbReference>
<dbReference type="Pfam" id="PF07702">
    <property type="entry name" value="UTRA"/>
    <property type="match status" value="1"/>
</dbReference>
<dbReference type="Gene3D" id="3.40.1410.10">
    <property type="entry name" value="Chorismate lyase-like"/>
    <property type="match status" value="1"/>
</dbReference>
<dbReference type="GO" id="GO:0003677">
    <property type="term" value="F:DNA binding"/>
    <property type="evidence" value="ECO:0007669"/>
    <property type="project" value="UniProtKB-KW"/>
</dbReference>
<dbReference type="Pfam" id="PF00392">
    <property type="entry name" value="GntR"/>
    <property type="match status" value="1"/>
</dbReference>
<dbReference type="SUPFAM" id="SSF46785">
    <property type="entry name" value="Winged helix' DNA-binding domain"/>
    <property type="match status" value="1"/>
</dbReference>
<dbReference type="SMART" id="SM00866">
    <property type="entry name" value="UTRA"/>
    <property type="match status" value="1"/>
</dbReference>
<sequence>MAQSTPLYVQLADELRDKIAQGEFVPDSQIPSENELHQTTGYSRSTVRKALAILVEEGRLTKVHGKGTFVTALDNHLVNKQNHHFLSLTENIRKRGQTLTTKVVDLRWVEPTREQTQFFQLTEDAQLLEITRLRILDDFPLCVETDWFTSDFASLKSEDLAGSLYGLLREKFDVQPATGKKTFSISYATQQEAFLLDVPRGSALMEIEDYVNDHKGTPLHIARQVLRGDRFKYVVID</sequence>
<dbReference type="CDD" id="cd07377">
    <property type="entry name" value="WHTH_GntR"/>
    <property type="match status" value="1"/>
</dbReference>
<dbReference type="InterPro" id="IPR036390">
    <property type="entry name" value="WH_DNA-bd_sf"/>
</dbReference>
<evidence type="ECO:0000256" key="3">
    <source>
        <dbReference type="ARBA" id="ARBA00023163"/>
    </source>
</evidence>
<evidence type="ECO:0000256" key="1">
    <source>
        <dbReference type="ARBA" id="ARBA00023015"/>
    </source>
</evidence>
<name>A0AAW8U0I2_9ENTE</name>
<gene>
    <name evidence="5" type="ORF">P7H43_09665</name>
</gene>
<dbReference type="RefSeq" id="WP_270598808.1">
    <property type="nucleotide sequence ID" value="NZ_CATYFE010000003.1"/>
</dbReference>
<keyword evidence="1" id="KW-0805">Transcription regulation</keyword>
<dbReference type="PROSITE" id="PS50949">
    <property type="entry name" value="HTH_GNTR"/>
    <property type="match status" value="1"/>
</dbReference>
<proteinExistence type="predicted"/>
<dbReference type="InterPro" id="IPR036388">
    <property type="entry name" value="WH-like_DNA-bd_sf"/>
</dbReference>
<keyword evidence="3" id="KW-0804">Transcription</keyword>
<dbReference type="InterPro" id="IPR028978">
    <property type="entry name" value="Chorismate_lyase_/UTRA_dom_sf"/>
</dbReference>
<dbReference type="PANTHER" id="PTHR44846:SF1">
    <property type="entry name" value="MANNOSYL-D-GLYCERATE TRANSPORT_METABOLISM SYSTEM REPRESSOR MNGR-RELATED"/>
    <property type="match status" value="1"/>
</dbReference>
<dbReference type="GO" id="GO:0045892">
    <property type="term" value="P:negative regulation of DNA-templated transcription"/>
    <property type="evidence" value="ECO:0007669"/>
    <property type="project" value="TreeGrafter"/>
</dbReference>